<dbReference type="InterPro" id="IPR014721">
    <property type="entry name" value="Ribsml_uS5_D2-typ_fold_subgr"/>
</dbReference>
<evidence type="ECO:0000259" key="12">
    <source>
        <dbReference type="Pfam" id="PF00288"/>
    </source>
</evidence>
<keyword evidence="6" id="KW-0808">Transferase</keyword>
<comment type="catalytic activity">
    <reaction evidence="11">
        <text>L-homoserine + ATP = O-phospho-L-homoserine + ADP + H(+)</text>
        <dbReference type="Rhea" id="RHEA:13985"/>
        <dbReference type="ChEBI" id="CHEBI:15378"/>
        <dbReference type="ChEBI" id="CHEBI:30616"/>
        <dbReference type="ChEBI" id="CHEBI:57476"/>
        <dbReference type="ChEBI" id="CHEBI:57590"/>
        <dbReference type="ChEBI" id="CHEBI:456216"/>
        <dbReference type="EC" id="2.7.1.39"/>
    </reaction>
    <physiologicalReaction direction="left-to-right" evidence="11">
        <dbReference type="Rhea" id="RHEA:13986"/>
    </physiologicalReaction>
</comment>
<dbReference type="PROSITE" id="PS00627">
    <property type="entry name" value="GHMP_KINASES_ATP"/>
    <property type="match status" value="1"/>
</dbReference>
<dbReference type="InterPro" id="IPR036554">
    <property type="entry name" value="GHMP_kinase_C_sf"/>
</dbReference>
<dbReference type="InterPro" id="IPR000870">
    <property type="entry name" value="Homoserine_kinase"/>
</dbReference>
<keyword evidence="15" id="KW-1185">Reference proteome</keyword>
<evidence type="ECO:0000256" key="2">
    <source>
        <dbReference type="ARBA" id="ARBA00007370"/>
    </source>
</evidence>
<organism evidence="14 15">
    <name type="scientific">Phakopsora pachyrhizi</name>
    <name type="common">Asian soybean rust disease fungus</name>
    <dbReference type="NCBI Taxonomy" id="170000"/>
    <lineage>
        <taxon>Eukaryota</taxon>
        <taxon>Fungi</taxon>
        <taxon>Dikarya</taxon>
        <taxon>Basidiomycota</taxon>
        <taxon>Pucciniomycotina</taxon>
        <taxon>Pucciniomycetes</taxon>
        <taxon>Pucciniales</taxon>
        <taxon>Phakopsoraceae</taxon>
        <taxon>Phakopsora</taxon>
    </lineage>
</organism>
<comment type="similarity">
    <text evidence="2">Belongs to the GHMP kinase family. Homoserine kinase subfamily.</text>
</comment>
<keyword evidence="7" id="KW-0791">Threonine biosynthesis</keyword>
<dbReference type="InterPro" id="IPR020568">
    <property type="entry name" value="Ribosomal_Su5_D2-typ_SF"/>
</dbReference>
<dbReference type="NCBIfam" id="TIGR00191">
    <property type="entry name" value="thrB"/>
    <property type="match status" value="1"/>
</dbReference>
<evidence type="ECO:0000313" key="15">
    <source>
        <dbReference type="Proteomes" id="UP001153365"/>
    </source>
</evidence>
<dbReference type="Gene3D" id="3.30.230.10">
    <property type="match status" value="1"/>
</dbReference>
<feature type="domain" description="GHMP kinase N-terminal" evidence="12">
    <location>
        <begin position="78"/>
        <end position="162"/>
    </location>
</feature>
<keyword evidence="9 14" id="KW-0418">Kinase</keyword>
<evidence type="ECO:0000256" key="11">
    <source>
        <dbReference type="ARBA" id="ARBA00049913"/>
    </source>
</evidence>
<evidence type="ECO:0000256" key="1">
    <source>
        <dbReference type="ARBA" id="ARBA00005015"/>
    </source>
</evidence>
<dbReference type="PRINTS" id="PR00958">
    <property type="entry name" value="HOMSERKINASE"/>
</dbReference>
<comment type="caution">
    <text evidence="14">The sequence shown here is derived from an EMBL/GenBank/DDBJ whole genome shotgun (WGS) entry which is preliminary data.</text>
</comment>
<proteinExistence type="inferred from homology"/>
<evidence type="ECO:0000259" key="13">
    <source>
        <dbReference type="Pfam" id="PF08544"/>
    </source>
</evidence>
<evidence type="ECO:0000256" key="8">
    <source>
        <dbReference type="ARBA" id="ARBA00022741"/>
    </source>
</evidence>
<accession>A0AAV0BU35</accession>
<dbReference type="GO" id="GO:0005524">
    <property type="term" value="F:ATP binding"/>
    <property type="evidence" value="ECO:0007669"/>
    <property type="project" value="UniProtKB-KW"/>
</dbReference>
<name>A0AAV0BU35_PHAPC</name>
<dbReference type="GO" id="GO:0009088">
    <property type="term" value="P:threonine biosynthetic process"/>
    <property type="evidence" value="ECO:0007669"/>
    <property type="project" value="UniProtKB-KW"/>
</dbReference>
<sequence>MMTTRKEPRENLSKRRWKIRVPCTSANIGPGFDVLGLALSLYLTLDVKLDESKKELKFPKINCFGLGSNEAPKDPFKNLITRVSLYVLRSHSIASFPTGLAIDVDNQIPFGRGLGSSGAAVVAGVELANAIGDLKLSTERKLDYALMVERHPDNVAAALLGGFVASYLSELSVVDLEAASIPLSEVLPEYPPDADENWGKSPPRAPQGIGHYIRLNWSSQIKCVVVVPEFEVSTSKARDVLKDSYSRKDIVFNFQRLAVLTAALGRSPPDPKLIYEAMQDKIHQPYRKTLIPALPTLTSQMKPENNPGLLGICLSGAGPTILCLATDNFEQIASRVISVWKSEANVDCWWKVLEVKSFEESPENFTMDEDEGPSFTDRGGSLVTEINY</sequence>
<reference evidence="14" key="1">
    <citation type="submission" date="2022-06" db="EMBL/GenBank/DDBJ databases">
        <authorList>
            <consortium name="SYNGENTA / RWTH Aachen University"/>
        </authorList>
    </citation>
    <scope>NUCLEOTIDE SEQUENCE</scope>
</reference>
<dbReference type="EC" id="2.7.1.39" evidence="3"/>
<dbReference type="Pfam" id="PF00288">
    <property type="entry name" value="GHMP_kinases_N"/>
    <property type="match status" value="1"/>
</dbReference>
<evidence type="ECO:0000256" key="3">
    <source>
        <dbReference type="ARBA" id="ARBA00012078"/>
    </source>
</evidence>
<dbReference type="AlphaFoldDB" id="A0AAV0BU35"/>
<dbReference type="Proteomes" id="UP001153365">
    <property type="component" value="Unassembled WGS sequence"/>
</dbReference>
<dbReference type="SUPFAM" id="SSF55060">
    <property type="entry name" value="GHMP Kinase, C-terminal domain"/>
    <property type="match status" value="1"/>
</dbReference>
<comment type="pathway">
    <text evidence="1">Amino-acid biosynthesis; L-threonine biosynthesis; L-threonine from L-aspartate: step 4/5.</text>
</comment>
<evidence type="ECO:0000313" key="14">
    <source>
        <dbReference type="EMBL" id="CAH7689821.1"/>
    </source>
</evidence>
<evidence type="ECO:0000256" key="9">
    <source>
        <dbReference type="ARBA" id="ARBA00022777"/>
    </source>
</evidence>
<feature type="domain" description="GHMP kinase C-terminal" evidence="13">
    <location>
        <begin position="270"/>
        <end position="340"/>
    </location>
</feature>
<dbReference type="Pfam" id="PF08544">
    <property type="entry name" value="GHMP_kinases_C"/>
    <property type="match status" value="1"/>
</dbReference>
<keyword evidence="5" id="KW-0028">Amino-acid biosynthesis</keyword>
<evidence type="ECO:0000256" key="6">
    <source>
        <dbReference type="ARBA" id="ARBA00022679"/>
    </source>
</evidence>
<dbReference type="PANTHER" id="PTHR20861">
    <property type="entry name" value="HOMOSERINE/4-DIPHOSPHOCYTIDYL-2-C-METHYL-D-ERYTHRITOL KINASE"/>
    <property type="match status" value="1"/>
</dbReference>
<evidence type="ECO:0000256" key="4">
    <source>
        <dbReference type="ARBA" id="ARBA00017858"/>
    </source>
</evidence>
<dbReference type="Gene3D" id="3.30.70.890">
    <property type="entry name" value="GHMP kinase, C-terminal domain"/>
    <property type="match status" value="1"/>
</dbReference>
<protein>
    <recommendedName>
        <fullName evidence="4">Homoserine kinase</fullName>
        <ecNumber evidence="3">2.7.1.39</ecNumber>
    </recommendedName>
</protein>
<dbReference type="InterPro" id="IPR013750">
    <property type="entry name" value="GHMP_kinase_C_dom"/>
</dbReference>
<keyword evidence="10" id="KW-0067">ATP-binding</keyword>
<dbReference type="InterPro" id="IPR006203">
    <property type="entry name" value="GHMP_knse_ATP-bd_CS"/>
</dbReference>
<keyword evidence="8" id="KW-0547">Nucleotide-binding</keyword>
<dbReference type="PANTHER" id="PTHR20861:SF1">
    <property type="entry name" value="HOMOSERINE KINASE"/>
    <property type="match status" value="1"/>
</dbReference>
<evidence type="ECO:0000256" key="7">
    <source>
        <dbReference type="ARBA" id="ARBA00022697"/>
    </source>
</evidence>
<dbReference type="EMBL" id="CALTRL010006137">
    <property type="protein sequence ID" value="CAH7689821.1"/>
    <property type="molecule type" value="Genomic_DNA"/>
</dbReference>
<dbReference type="GO" id="GO:0004413">
    <property type="term" value="F:homoserine kinase activity"/>
    <property type="evidence" value="ECO:0007669"/>
    <property type="project" value="UniProtKB-EC"/>
</dbReference>
<evidence type="ECO:0000256" key="5">
    <source>
        <dbReference type="ARBA" id="ARBA00022605"/>
    </source>
</evidence>
<dbReference type="InterPro" id="IPR006204">
    <property type="entry name" value="GHMP_kinase_N_dom"/>
</dbReference>
<evidence type="ECO:0000256" key="10">
    <source>
        <dbReference type="ARBA" id="ARBA00022840"/>
    </source>
</evidence>
<dbReference type="HAMAP" id="MF_00384">
    <property type="entry name" value="Homoser_kinase"/>
    <property type="match status" value="1"/>
</dbReference>
<dbReference type="SUPFAM" id="SSF54211">
    <property type="entry name" value="Ribosomal protein S5 domain 2-like"/>
    <property type="match status" value="1"/>
</dbReference>
<gene>
    <name evidence="14" type="ORF">PPACK8108_LOCUS24966</name>
</gene>